<dbReference type="Proteomes" id="UP000229278">
    <property type="component" value="Unassembled WGS sequence"/>
</dbReference>
<evidence type="ECO:0000256" key="2">
    <source>
        <dbReference type="ARBA" id="ARBA00004953"/>
    </source>
</evidence>
<comment type="subcellular location">
    <subcellularLocation>
        <location evidence="1 9">Cell membrane</location>
        <topology evidence="1 9">Multi-pass membrane protein</topology>
    </subcellularLocation>
</comment>
<keyword evidence="7 9" id="KW-1133">Transmembrane helix</keyword>
<keyword evidence="4 9" id="KW-1003">Cell membrane</keyword>
<reference evidence="10 11" key="1">
    <citation type="submission" date="2017-10" db="EMBL/GenBank/DDBJ databases">
        <title>Novel microbial diversity and functional potential in the marine mammal oral microbiome.</title>
        <authorList>
            <person name="Dudek N.K."/>
            <person name="Sun C.L."/>
            <person name="Burstein D."/>
            <person name="Kantor R.S."/>
            <person name="Aliaga Goltsman D.S."/>
            <person name="Bik E.M."/>
            <person name="Thomas B.C."/>
            <person name="Banfield J.F."/>
            <person name="Relman D.A."/>
        </authorList>
    </citation>
    <scope>NUCLEOTIDE SEQUENCE [LARGE SCALE GENOMIC DNA]</scope>
    <source>
        <strain evidence="10">DOLJORAL78_50_517</strain>
    </source>
</reference>
<dbReference type="AlphaFoldDB" id="A0A2G6PF71"/>
<dbReference type="GO" id="GO:0015420">
    <property type="term" value="F:ABC-type vitamin B12 transporter activity"/>
    <property type="evidence" value="ECO:0007669"/>
    <property type="project" value="UniProtKB-UniRule"/>
</dbReference>
<dbReference type="GO" id="GO:0009236">
    <property type="term" value="P:cobalamin biosynthetic process"/>
    <property type="evidence" value="ECO:0007669"/>
    <property type="project" value="UniProtKB-UniRule"/>
</dbReference>
<comment type="similarity">
    <text evidence="3 9">Belongs to the CobD/CbiB family.</text>
</comment>
<evidence type="ECO:0000313" key="10">
    <source>
        <dbReference type="EMBL" id="PIE82890.1"/>
    </source>
</evidence>
<dbReference type="EMBL" id="PDTV01000011">
    <property type="protein sequence ID" value="PIE82890.1"/>
    <property type="molecule type" value="Genomic_DNA"/>
</dbReference>
<dbReference type="PANTHER" id="PTHR34308">
    <property type="entry name" value="COBALAMIN BIOSYNTHESIS PROTEIN CBIB"/>
    <property type="match status" value="1"/>
</dbReference>
<evidence type="ECO:0000256" key="3">
    <source>
        <dbReference type="ARBA" id="ARBA00006263"/>
    </source>
</evidence>
<dbReference type="GO" id="GO:0048472">
    <property type="term" value="F:threonine-phosphate decarboxylase activity"/>
    <property type="evidence" value="ECO:0007669"/>
    <property type="project" value="InterPro"/>
</dbReference>
<keyword evidence="5 9" id="KW-0169">Cobalamin biosynthesis</keyword>
<evidence type="ECO:0000256" key="6">
    <source>
        <dbReference type="ARBA" id="ARBA00022692"/>
    </source>
</evidence>
<gene>
    <name evidence="9" type="primary">cobD</name>
    <name evidence="10" type="ORF">CSA09_04905</name>
</gene>
<evidence type="ECO:0000256" key="1">
    <source>
        <dbReference type="ARBA" id="ARBA00004651"/>
    </source>
</evidence>
<dbReference type="InterPro" id="IPR004485">
    <property type="entry name" value="Cobalamin_biosynth_CobD/CbiB"/>
</dbReference>
<accession>A0A2G6PF71</accession>
<feature type="transmembrane region" description="Helical" evidence="9">
    <location>
        <begin position="155"/>
        <end position="173"/>
    </location>
</feature>
<protein>
    <recommendedName>
        <fullName evidence="9">Cobalamin biosynthesis protein CobD</fullName>
    </recommendedName>
</protein>
<dbReference type="GO" id="GO:0005886">
    <property type="term" value="C:plasma membrane"/>
    <property type="evidence" value="ECO:0007669"/>
    <property type="project" value="UniProtKB-SubCell"/>
</dbReference>
<comment type="pathway">
    <text evidence="2 9">Cofactor biosynthesis; adenosylcobalamin biosynthesis.</text>
</comment>
<evidence type="ECO:0000256" key="4">
    <source>
        <dbReference type="ARBA" id="ARBA00022475"/>
    </source>
</evidence>
<dbReference type="Pfam" id="PF03186">
    <property type="entry name" value="CobD_Cbib"/>
    <property type="match status" value="1"/>
</dbReference>
<name>A0A2G6PF71_9GAMM</name>
<evidence type="ECO:0000313" key="11">
    <source>
        <dbReference type="Proteomes" id="UP000229278"/>
    </source>
</evidence>
<dbReference type="HAMAP" id="MF_00024">
    <property type="entry name" value="CobD_CbiB"/>
    <property type="match status" value="1"/>
</dbReference>
<dbReference type="UniPathway" id="UPA00148"/>
<sequence>MQTAWLCLGAVLLDQLFGEPRRWHPLAGFVKWARWVEVHLYGATAAKDPIRQERGIAALIILLVPPVWVVHVLANVPLLGLAVSWGVLYLAISARGLCHCAEAVEMALQMADLPQARERLAMMVSRDTDDLDEEQLSRATVECVLKNGCDTVLGILFWFIVAGVPGVVLYRLANILDAMWGYRTPRYSEFGWSAARLDDVLNWFPARLTALGYRLTGCQWTCVRRGWMSYRWVRIWHDWRRHGVMWKARDWKIVWKKLRWTLLKSDIWTSPNSDWLIAAGAGALHLALGGSARYLGEWTARPALGDGLATRAEDIPRAVYLLRWTLGMWLVLIVLGGWAFA</sequence>
<evidence type="ECO:0000256" key="8">
    <source>
        <dbReference type="ARBA" id="ARBA00023136"/>
    </source>
</evidence>
<comment type="function">
    <text evidence="9">Converts cobyric acid to cobinamide by the addition of aminopropanol on the F carboxylic group.</text>
</comment>
<comment type="caution">
    <text evidence="9">Lacks conserved residue(s) required for the propagation of feature annotation.</text>
</comment>
<evidence type="ECO:0000256" key="9">
    <source>
        <dbReference type="HAMAP-Rule" id="MF_00024"/>
    </source>
</evidence>
<keyword evidence="6 9" id="KW-0812">Transmembrane</keyword>
<comment type="caution">
    <text evidence="10">The sequence shown here is derived from an EMBL/GenBank/DDBJ whole genome shotgun (WGS) entry which is preliminary data.</text>
</comment>
<proteinExistence type="inferred from homology"/>
<evidence type="ECO:0000256" key="7">
    <source>
        <dbReference type="ARBA" id="ARBA00022989"/>
    </source>
</evidence>
<organism evidence="10 11">
    <name type="scientific">Candidatus Contendibacter odensensis</name>
    <dbReference type="NCBI Taxonomy" id="1400860"/>
    <lineage>
        <taxon>Bacteria</taxon>
        <taxon>Pseudomonadati</taxon>
        <taxon>Pseudomonadota</taxon>
        <taxon>Gammaproteobacteria</taxon>
        <taxon>Candidatus Competibacteraceae</taxon>
        <taxon>Candidatus Contendibacter</taxon>
    </lineage>
</organism>
<evidence type="ECO:0000256" key="5">
    <source>
        <dbReference type="ARBA" id="ARBA00022573"/>
    </source>
</evidence>
<keyword evidence="8 9" id="KW-0472">Membrane</keyword>
<feature type="transmembrane region" description="Helical" evidence="9">
    <location>
        <begin position="321"/>
        <end position="340"/>
    </location>
</feature>
<dbReference type="PANTHER" id="PTHR34308:SF1">
    <property type="entry name" value="COBALAMIN BIOSYNTHESIS PROTEIN CBIB"/>
    <property type="match status" value="1"/>
</dbReference>